<gene>
    <name evidence="2" type="ORF">G4Y79_08465</name>
</gene>
<dbReference type="EMBL" id="CP062983">
    <property type="protein sequence ID" value="QPC84394.1"/>
    <property type="molecule type" value="Genomic_DNA"/>
</dbReference>
<dbReference type="InterPro" id="IPR016024">
    <property type="entry name" value="ARM-type_fold"/>
</dbReference>
<reference evidence="2 3" key="1">
    <citation type="submission" date="2020-02" db="EMBL/GenBank/DDBJ databases">
        <authorList>
            <person name="Zheng R.K."/>
            <person name="Sun C.M."/>
        </authorList>
    </citation>
    <scope>NUCLEOTIDE SEQUENCE [LARGE SCALE GENOMIC DNA]</scope>
    <source>
        <strain evidence="3">rifampicinis</strain>
    </source>
</reference>
<dbReference type="Pfam" id="PF13646">
    <property type="entry name" value="HEAT_2"/>
    <property type="match status" value="1"/>
</dbReference>
<dbReference type="GO" id="GO:0016491">
    <property type="term" value="F:oxidoreductase activity"/>
    <property type="evidence" value="ECO:0007669"/>
    <property type="project" value="TreeGrafter"/>
</dbReference>
<accession>A0A7S8ECM4</accession>
<dbReference type="SUPFAM" id="SSF48371">
    <property type="entry name" value="ARM repeat"/>
    <property type="match status" value="1"/>
</dbReference>
<sequence>MTEILEQAFDTLKAGNPEERAEAVTLLGEHAYAPAVPYLAQLVREADPGTRYLAAQALSKIGDEAESAVPDLLVALRFDDMFLRMAITAALINIGHPSVPGLVKALFDDNKAVRRASAKALGKIGSDRAIPPLEVACKDSDAAVRRFANEAIERIQTSVS</sequence>
<evidence type="ECO:0000256" key="1">
    <source>
        <dbReference type="ARBA" id="ARBA00045876"/>
    </source>
</evidence>
<dbReference type="SMART" id="SM00567">
    <property type="entry name" value="EZ_HEAT"/>
    <property type="match status" value="4"/>
</dbReference>
<dbReference type="RefSeq" id="WP_195172457.1">
    <property type="nucleotide sequence ID" value="NZ_CP062983.1"/>
</dbReference>
<dbReference type="InterPro" id="IPR011989">
    <property type="entry name" value="ARM-like"/>
</dbReference>
<dbReference type="AlphaFoldDB" id="A0A7S8ECM4"/>
<dbReference type="InterPro" id="IPR021133">
    <property type="entry name" value="HEAT_type_2"/>
</dbReference>
<dbReference type="PROSITE" id="PS50077">
    <property type="entry name" value="HEAT_REPEAT"/>
    <property type="match status" value="1"/>
</dbReference>
<dbReference type="Proteomes" id="UP000594468">
    <property type="component" value="Chromosome"/>
</dbReference>
<proteinExistence type="predicted"/>
<comment type="function">
    <text evidence="1">Catalyzes the hydroxylation of the N(6)-(4-aminobutyl)-L-lysine intermediate produced by deoxyhypusine synthase/DHPS on a critical lysine of the eukaryotic translation initiation factor 5A/eIF-5A. This is the second step of the post-translational modification of that lysine into an unusual amino acid residue named hypusine. Hypusination is unique to mature eIF-5A factor and is essential for its function.</text>
</comment>
<dbReference type="PANTHER" id="PTHR12697:SF5">
    <property type="entry name" value="DEOXYHYPUSINE HYDROXYLASE"/>
    <property type="match status" value="1"/>
</dbReference>
<keyword evidence="3" id="KW-1185">Reference proteome</keyword>
<dbReference type="PANTHER" id="PTHR12697">
    <property type="entry name" value="PBS LYASE HEAT-LIKE PROTEIN"/>
    <property type="match status" value="1"/>
</dbReference>
<dbReference type="InterPro" id="IPR004155">
    <property type="entry name" value="PBS_lyase_HEAT"/>
</dbReference>
<evidence type="ECO:0000313" key="3">
    <source>
        <dbReference type="Proteomes" id="UP000594468"/>
    </source>
</evidence>
<dbReference type="Gene3D" id="1.25.10.10">
    <property type="entry name" value="Leucine-rich Repeat Variant"/>
    <property type="match status" value="1"/>
</dbReference>
<protein>
    <submittedName>
        <fullName evidence="2">HEAT repeat domain-containing protein</fullName>
    </submittedName>
</protein>
<organism evidence="2 3">
    <name type="scientific">Phototrophicus methaneseepsis</name>
    <dbReference type="NCBI Taxonomy" id="2710758"/>
    <lineage>
        <taxon>Bacteria</taxon>
        <taxon>Bacillati</taxon>
        <taxon>Chloroflexota</taxon>
        <taxon>Candidatus Thermofontia</taxon>
        <taxon>Phototrophicales</taxon>
        <taxon>Phototrophicaceae</taxon>
        <taxon>Phototrophicus</taxon>
    </lineage>
</organism>
<evidence type="ECO:0000313" key="2">
    <source>
        <dbReference type="EMBL" id="QPC84394.1"/>
    </source>
</evidence>
<name>A0A7S8ECM4_9CHLR</name>
<dbReference type="KEGG" id="pmet:G4Y79_08465"/>